<dbReference type="EMBL" id="CAJVAS010000027">
    <property type="protein sequence ID" value="CAG7644338.1"/>
    <property type="molecule type" value="Genomic_DNA"/>
</dbReference>
<sequence length="348" mass="39452">MEMIKPMKSNRAATTKNDRDDQLTAAEIGKLWATYMGNTMASCVLRYYLQNVDDSDIRSILDEAVQLTERFTKSIDDIFTRAHYPMPIGFTEKDVSLNAPRLFADELYLHYLIYVGKAGMSIYSAAIPLMVRSDVREFFTSGLNDTVKLLNSVNVLLENKGYLQKSPYIPPPKHPEFVRKKSYMNGFFGNVRPLQALEITHLFDSIENNTISRAVLTGFGQVAGQEKVRQYFVRGKELATRHIDSFSEMLHNEDLPSPGLLDHLVTESTVAPFSDRLMVFHKLDMFTMRVRTYGNALSFTARRDLAALFARSTLEVGNYAESGADLMIEHGWLEQPPQAADREALVLK</sequence>
<protein>
    <recommendedName>
        <fullName evidence="3">DUF3231 family protein</fullName>
    </recommendedName>
</protein>
<dbReference type="AlphaFoldDB" id="A0A916K4P7"/>
<evidence type="ECO:0000313" key="1">
    <source>
        <dbReference type="EMBL" id="CAG7644338.1"/>
    </source>
</evidence>
<dbReference type="Proteomes" id="UP000693672">
    <property type="component" value="Unassembled WGS sequence"/>
</dbReference>
<reference evidence="1" key="1">
    <citation type="submission" date="2021-06" db="EMBL/GenBank/DDBJ databases">
        <authorList>
            <person name="Criscuolo A."/>
        </authorList>
    </citation>
    <scope>NUCLEOTIDE SEQUENCE</scope>
    <source>
        <strain evidence="1">CIP111600</strain>
    </source>
</reference>
<evidence type="ECO:0000313" key="2">
    <source>
        <dbReference type="Proteomes" id="UP000693672"/>
    </source>
</evidence>
<keyword evidence="2" id="KW-1185">Reference proteome</keyword>
<gene>
    <name evidence="1" type="ORF">PAESOLCIP111_04670</name>
</gene>
<name>A0A916K4P7_9BACL</name>
<accession>A0A916K4P7</accession>
<proteinExistence type="predicted"/>
<comment type="caution">
    <text evidence="1">The sequence shown here is derived from an EMBL/GenBank/DDBJ whole genome shotgun (WGS) entry which is preliminary data.</text>
</comment>
<dbReference type="InterPro" id="IPR021617">
    <property type="entry name" value="DUF3231"/>
</dbReference>
<dbReference type="Pfam" id="PF11553">
    <property type="entry name" value="DUF3231"/>
    <property type="match status" value="2"/>
</dbReference>
<evidence type="ECO:0008006" key="3">
    <source>
        <dbReference type="Google" id="ProtNLM"/>
    </source>
</evidence>
<organism evidence="1 2">
    <name type="scientific">Paenibacillus solanacearum</name>
    <dbReference type="NCBI Taxonomy" id="2048548"/>
    <lineage>
        <taxon>Bacteria</taxon>
        <taxon>Bacillati</taxon>
        <taxon>Bacillota</taxon>
        <taxon>Bacilli</taxon>
        <taxon>Bacillales</taxon>
        <taxon>Paenibacillaceae</taxon>
        <taxon>Paenibacillus</taxon>
    </lineage>
</organism>